<comment type="caution">
    <text evidence="8">The sequence shown here is derived from an EMBL/GenBank/DDBJ whole genome shotgun (WGS) entry which is preliminary data.</text>
</comment>
<keyword evidence="3" id="KW-0378">Hydrolase</keyword>
<dbReference type="InterPro" id="IPR038765">
    <property type="entry name" value="Papain-like_cys_pep_sf"/>
</dbReference>
<dbReference type="NCBIfam" id="NF033743">
    <property type="entry name" value="NlpC_inact_RipD"/>
    <property type="match status" value="1"/>
</dbReference>
<dbReference type="Gene3D" id="3.90.1720.10">
    <property type="entry name" value="endopeptidase domain like (from Nostoc punctiforme)"/>
    <property type="match status" value="1"/>
</dbReference>
<feature type="chain" id="PRO_5047477179" description="NlpC/P60 domain-containing protein" evidence="6">
    <location>
        <begin position="27"/>
        <end position="301"/>
    </location>
</feature>
<dbReference type="SUPFAM" id="SSF54001">
    <property type="entry name" value="Cysteine proteinases"/>
    <property type="match status" value="1"/>
</dbReference>
<evidence type="ECO:0000256" key="2">
    <source>
        <dbReference type="ARBA" id="ARBA00022670"/>
    </source>
</evidence>
<accession>A0ABP8RF47</accession>
<dbReference type="Pfam" id="PF00877">
    <property type="entry name" value="NLPC_P60"/>
    <property type="match status" value="1"/>
</dbReference>
<dbReference type="InterPro" id="IPR051794">
    <property type="entry name" value="PG_Endopeptidase_C40"/>
</dbReference>
<dbReference type="PANTHER" id="PTHR47359:SF3">
    <property type="entry name" value="NLP_P60 DOMAIN-CONTAINING PROTEIN-RELATED"/>
    <property type="match status" value="1"/>
</dbReference>
<dbReference type="PANTHER" id="PTHR47359">
    <property type="entry name" value="PEPTIDOGLYCAN DL-ENDOPEPTIDASE CWLO"/>
    <property type="match status" value="1"/>
</dbReference>
<proteinExistence type="inferred from homology"/>
<evidence type="ECO:0000259" key="7">
    <source>
        <dbReference type="PROSITE" id="PS51935"/>
    </source>
</evidence>
<dbReference type="InterPro" id="IPR000064">
    <property type="entry name" value="NLP_P60_dom"/>
</dbReference>
<evidence type="ECO:0000256" key="4">
    <source>
        <dbReference type="ARBA" id="ARBA00022807"/>
    </source>
</evidence>
<gene>
    <name evidence="8" type="ORF">GCM10023161_12850</name>
</gene>
<reference evidence="9" key="1">
    <citation type="journal article" date="2019" name="Int. J. Syst. Evol. Microbiol.">
        <title>The Global Catalogue of Microorganisms (GCM) 10K type strain sequencing project: providing services to taxonomists for standard genome sequencing and annotation.</title>
        <authorList>
            <consortium name="The Broad Institute Genomics Platform"/>
            <consortium name="The Broad Institute Genome Sequencing Center for Infectious Disease"/>
            <person name="Wu L."/>
            <person name="Ma J."/>
        </authorList>
    </citation>
    <scope>NUCLEOTIDE SEQUENCE [LARGE SCALE GENOMIC DNA]</scope>
    <source>
        <strain evidence="9">JCM 17782</strain>
    </source>
</reference>
<feature type="compositionally biased region" description="Low complexity" evidence="5">
    <location>
        <begin position="171"/>
        <end position="220"/>
    </location>
</feature>
<feature type="signal peptide" evidence="6">
    <location>
        <begin position="1"/>
        <end position="26"/>
    </location>
</feature>
<evidence type="ECO:0000256" key="6">
    <source>
        <dbReference type="SAM" id="SignalP"/>
    </source>
</evidence>
<evidence type="ECO:0000256" key="1">
    <source>
        <dbReference type="ARBA" id="ARBA00007074"/>
    </source>
</evidence>
<feature type="domain" description="NlpC/P60" evidence="7">
    <location>
        <begin position="36"/>
        <end position="170"/>
    </location>
</feature>
<keyword evidence="6" id="KW-0732">Signal</keyword>
<evidence type="ECO:0000256" key="3">
    <source>
        <dbReference type="ARBA" id="ARBA00022801"/>
    </source>
</evidence>
<keyword evidence="2" id="KW-0645">Protease</keyword>
<keyword evidence="4" id="KW-0788">Thiol protease</keyword>
<dbReference type="EMBL" id="BAABGF010000016">
    <property type="protein sequence ID" value="GAA4536952.1"/>
    <property type="molecule type" value="Genomic_DNA"/>
</dbReference>
<keyword evidence="9" id="KW-1185">Reference proteome</keyword>
<feature type="compositionally biased region" description="Low complexity" evidence="5">
    <location>
        <begin position="233"/>
        <end position="287"/>
    </location>
</feature>
<dbReference type="PROSITE" id="PS51935">
    <property type="entry name" value="NLPC_P60"/>
    <property type="match status" value="1"/>
</dbReference>
<evidence type="ECO:0000256" key="5">
    <source>
        <dbReference type="SAM" id="MobiDB-lite"/>
    </source>
</evidence>
<protein>
    <recommendedName>
        <fullName evidence="7">NlpC/P60 domain-containing protein</fullName>
    </recommendedName>
</protein>
<dbReference type="Proteomes" id="UP001501417">
    <property type="component" value="Unassembled WGS sequence"/>
</dbReference>
<comment type="similarity">
    <text evidence="1">Belongs to the peptidase C40 family.</text>
</comment>
<sequence>MNRIYAFAIGLALLAAPMVAPVIASADPGIRPMDYQQAADVVIARGLSQRGVPYSWAGGGITGPTRGTGTGINTVGFDASGLMQYAYAGAGIKLPRSSGAIYKVGQKVLPQQAQKGDMIFYGPEGTQSVAMYLGNNQMLEVGDVVQVSPVRANGMAPYLVRVLGVQPSPAQQLPQQVPTQQAPLQQPPVQQLPAQQAPLQQAPLQQAPLQQLPAQQQAPLPQAPAQPAPVQPAPVQQAPLQQQSAQAPVQQAPLQQLPAQQAPRALLPQLPAQQVPPQQAPVQLLPPQQSPFLPPAAGPAR</sequence>
<name>A0ABP8RF47_9MYCO</name>
<feature type="compositionally biased region" description="Pro residues" evidence="5">
    <location>
        <begin position="288"/>
        <end position="301"/>
    </location>
</feature>
<feature type="compositionally biased region" description="Pro residues" evidence="5">
    <location>
        <begin position="221"/>
        <end position="232"/>
    </location>
</feature>
<organism evidence="8 9">
    <name type="scientific">Mycobacterium paraffinicum</name>
    <dbReference type="NCBI Taxonomy" id="53378"/>
    <lineage>
        <taxon>Bacteria</taxon>
        <taxon>Bacillati</taxon>
        <taxon>Actinomycetota</taxon>
        <taxon>Actinomycetes</taxon>
        <taxon>Mycobacteriales</taxon>
        <taxon>Mycobacteriaceae</taxon>
        <taxon>Mycobacterium</taxon>
    </lineage>
</organism>
<evidence type="ECO:0000313" key="8">
    <source>
        <dbReference type="EMBL" id="GAA4536952.1"/>
    </source>
</evidence>
<evidence type="ECO:0000313" key="9">
    <source>
        <dbReference type="Proteomes" id="UP001501417"/>
    </source>
</evidence>
<feature type="region of interest" description="Disordered" evidence="5">
    <location>
        <begin position="171"/>
        <end position="301"/>
    </location>
</feature>